<dbReference type="PROSITE" id="PS50102">
    <property type="entry name" value="RRM"/>
    <property type="match status" value="2"/>
</dbReference>
<evidence type="ECO:0000256" key="2">
    <source>
        <dbReference type="ARBA" id="ARBA00007077"/>
    </source>
</evidence>
<evidence type="ECO:0000256" key="5">
    <source>
        <dbReference type="PROSITE-ProRule" id="PRU00176"/>
    </source>
</evidence>
<evidence type="ECO:0000259" key="7">
    <source>
        <dbReference type="PROSITE" id="PS50102"/>
    </source>
</evidence>
<dbReference type="Gene3D" id="3.30.70.330">
    <property type="match status" value="2"/>
</dbReference>
<dbReference type="CDD" id="cd12394">
    <property type="entry name" value="RRM1_RBM34"/>
    <property type="match status" value="1"/>
</dbReference>
<feature type="non-terminal residue" evidence="8">
    <location>
        <position position="1"/>
    </location>
</feature>
<keyword evidence="4" id="KW-0539">Nucleus</keyword>
<comment type="subcellular location">
    <subcellularLocation>
        <location evidence="1">Nucleus</location>
        <location evidence="1">Nucleolus</location>
    </subcellularLocation>
</comment>
<dbReference type="InterPro" id="IPR035979">
    <property type="entry name" value="RBD_domain_sf"/>
</dbReference>
<dbReference type="InterPro" id="IPR000504">
    <property type="entry name" value="RRM_dom"/>
</dbReference>
<feature type="non-terminal residue" evidence="8">
    <location>
        <position position="340"/>
    </location>
</feature>
<comment type="similarity">
    <text evidence="2">Belongs to the RRM RBM34 family.</text>
</comment>
<evidence type="ECO:0000256" key="1">
    <source>
        <dbReference type="ARBA" id="ARBA00004604"/>
    </source>
</evidence>
<evidence type="ECO:0000256" key="4">
    <source>
        <dbReference type="ARBA" id="ARBA00023242"/>
    </source>
</evidence>
<feature type="region of interest" description="Disordered" evidence="6">
    <location>
        <begin position="279"/>
        <end position="340"/>
    </location>
</feature>
<dbReference type="CDD" id="cd12395">
    <property type="entry name" value="RRM2_RBM34"/>
    <property type="match status" value="1"/>
</dbReference>
<feature type="compositionally biased region" description="Basic and acidic residues" evidence="6">
    <location>
        <begin position="23"/>
        <end position="40"/>
    </location>
</feature>
<gene>
    <name evidence="8" type="ORF">Z043_101805</name>
</gene>
<feature type="domain" description="RRM" evidence="7">
    <location>
        <begin position="198"/>
        <end position="275"/>
    </location>
</feature>
<dbReference type="GO" id="GO:0003723">
    <property type="term" value="F:RNA binding"/>
    <property type="evidence" value="ECO:0007669"/>
    <property type="project" value="UniProtKB-UniRule"/>
</dbReference>
<dbReference type="SUPFAM" id="SSF54928">
    <property type="entry name" value="RNA-binding domain, RBD"/>
    <property type="match status" value="2"/>
</dbReference>
<evidence type="ECO:0000256" key="3">
    <source>
        <dbReference type="ARBA" id="ARBA00022884"/>
    </source>
</evidence>
<evidence type="ECO:0000313" key="8">
    <source>
        <dbReference type="EMBL" id="KPP78676.1"/>
    </source>
</evidence>
<keyword evidence="3 5" id="KW-0694">RNA-binding</keyword>
<evidence type="ECO:0000256" key="6">
    <source>
        <dbReference type="SAM" id="MobiDB-lite"/>
    </source>
</evidence>
<dbReference type="AlphaFoldDB" id="A0A0P7VX83"/>
<reference evidence="8 9" key="1">
    <citation type="submission" date="2015-08" db="EMBL/GenBank/DDBJ databases">
        <title>The genome of the Asian arowana (Scleropages formosus).</title>
        <authorList>
            <person name="Tan M.H."/>
            <person name="Gan H.M."/>
            <person name="Croft L.J."/>
            <person name="Austin C.M."/>
        </authorList>
    </citation>
    <scope>NUCLEOTIDE SEQUENCE [LARGE SCALE GENOMIC DNA]</scope>
    <source>
        <strain evidence="8">Aro1</strain>
    </source>
</reference>
<feature type="compositionally biased region" description="Polar residues" evidence="6">
    <location>
        <begin position="312"/>
        <end position="328"/>
    </location>
</feature>
<dbReference type="Pfam" id="PF00076">
    <property type="entry name" value="RRM_1"/>
    <property type="match status" value="2"/>
</dbReference>
<comment type="caution">
    <text evidence="8">The sequence shown here is derived from an EMBL/GenBank/DDBJ whole genome shotgun (WGS) entry which is preliminary data.</text>
</comment>
<feature type="domain" description="RRM" evidence="7">
    <location>
        <begin position="95"/>
        <end position="190"/>
    </location>
</feature>
<dbReference type="EMBL" id="JARO02000407">
    <property type="protein sequence ID" value="KPP78676.1"/>
    <property type="molecule type" value="Genomic_DNA"/>
</dbReference>
<name>A0A0P7VX83_SCLFO</name>
<dbReference type="PANTHER" id="PTHR23236:SF25">
    <property type="entry name" value="RNA-BINDING PROTEIN 34"/>
    <property type="match status" value="1"/>
</dbReference>
<sequence>PIPKTEERSSLDKATKSVKIELKKKKDEKTKTAAEEKLKNMENALENADKEEEMKKSRKIKRKAVGGGEMSLEEGEEPRKKRVINKAEEQIKSRRTVFVGNLPTNCTKKMLKVLFREFGAIESIRFRSVTREDATMSHKVAAIQRKVHPKRQSINSYVVFKDQDSAVRALKRNGMEIAKDFHIRVDLASKANSHNHKQSVFVGNLPYEVNELTVRQHFEQCGGIEAIRLVRDRDSGMGKGFGYVLFENVDAVQLALKLNNSELQGRKIRVKRSVKNVENASGVVKRNKKTATPPERRNTKGVGRPSHRPKNKSSTPASQKQGKVQGGSSFRGEIAKPGNS</sequence>
<dbReference type="PANTHER" id="PTHR23236">
    <property type="entry name" value="EUKARYOTIC TRANSLATION INITIATION FACTOR 4B/4H"/>
    <property type="match status" value="1"/>
</dbReference>
<dbReference type="Proteomes" id="UP000034805">
    <property type="component" value="Unassembled WGS sequence"/>
</dbReference>
<feature type="region of interest" description="Disordered" evidence="6">
    <location>
        <begin position="23"/>
        <end position="81"/>
    </location>
</feature>
<dbReference type="InterPro" id="IPR034221">
    <property type="entry name" value="RBM34_RRM2"/>
</dbReference>
<accession>A0A0P7VX83</accession>
<protein>
    <submittedName>
        <fullName evidence="8">RNA-binding protein 34-like</fullName>
    </submittedName>
</protein>
<dbReference type="SMART" id="SM00360">
    <property type="entry name" value="RRM"/>
    <property type="match status" value="2"/>
</dbReference>
<dbReference type="InterPro" id="IPR012677">
    <property type="entry name" value="Nucleotide-bd_a/b_plait_sf"/>
</dbReference>
<dbReference type="STRING" id="113540.ENSSFOP00015000128"/>
<organism evidence="8 9">
    <name type="scientific">Scleropages formosus</name>
    <name type="common">Asian bonytongue</name>
    <name type="synonym">Osteoglossum formosum</name>
    <dbReference type="NCBI Taxonomy" id="113540"/>
    <lineage>
        <taxon>Eukaryota</taxon>
        <taxon>Metazoa</taxon>
        <taxon>Chordata</taxon>
        <taxon>Craniata</taxon>
        <taxon>Vertebrata</taxon>
        <taxon>Euteleostomi</taxon>
        <taxon>Actinopterygii</taxon>
        <taxon>Neopterygii</taxon>
        <taxon>Teleostei</taxon>
        <taxon>Osteoglossocephala</taxon>
        <taxon>Osteoglossomorpha</taxon>
        <taxon>Osteoglossiformes</taxon>
        <taxon>Osteoglossidae</taxon>
        <taxon>Scleropages</taxon>
    </lineage>
</organism>
<evidence type="ECO:0000313" key="9">
    <source>
        <dbReference type="Proteomes" id="UP000034805"/>
    </source>
</evidence>
<proteinExistence type="inferred from homology"/>